<reference evidence="1 2" key="2">
    <citation type="journal article" date="2022" name="Mol. Ecol. Resour.">
        <title>The genomes of chicory, endive, great burdock and yacon provide insights into Asteraceae paleo-polyploidization history and plant inulin production.</title>
        <authorList>
            <person name="Fan W."/>
            <person name="Wang S."/>
            <person name="Wang H."/>
            <person name="Wang A."/>
            <person name="Jiang F."/>
            <person name="Liu H."/>
            <person name="Zhao H."/>
            <person name="Xu D."/>
            <person name="Zhang Y."/>
        </authorList>
    </citation>
    <scope>NUCLEOTIDE SEQUENCE [LARGE SCALE GENOMIC DNA]</scope>
    <source>
        <strain evidence="2">cv. Niubang</strain>
    </source>
</reference>
<protein>
    <submittedName>
        <fullName evidence="1">Uncharacterized protein</fullName>
    </submittedName>
</protein>
<gene>
    <name evidence="1" type="ORF">L6452_08558</name>
</gene>
<evidence type="ECO:0000313" key="2">
    <source>
        <dbReference type="Proteomes" id="UP001055879"/>
    </source>
</evidence>
<proteinExistence type="predicted"/>
<dbReference type="EMBL" id="CM042049">
    <property type="protein sequence ID" value="KAI3746136.1"/>
    <property type="molecule type" value="Genomic_DNA"/>
</dbReference>
<evidence type="ECO:0000313" key="1">
    <source>
        <dbReference type="EMBL" id="KAI3746136.1"/>
    </source>
</evidence>
<dbReference type="Proteomes" id="UP001055879">
    <property type="component" value="Linkage Group LG03"/>
</dbReference>
<sequence length="206" mass="23718">MSTKNESMTQTFDKFNKLIGELATMGVQIDQDDVNRKFLRSLGDEWTMYIVSFRQNDQLEEKELDDLYNDIRVFEAEVEAKKKPSGYIHNAALLSASIDSTANPESVNAANGANQEKDTDFVFEAFLASHGNSSLINDNLEQLHPNDLEEMDIKWQMAMLSMRVKKFIKRTGRNNFSQRREDRAGFDKSKVECYKCHLKGHFAREC</sequence>
<accession>A0ACB9DI33</accession>
<comment type="caution">
    <text evidence="1">The sequence shown here is derived from an EMBL/GenBank/DDBJ whole genome shotgun (WGS) entry which is preliminary data.</text>
</comment>
<organism evidence="1 2">
    <name type="scientific">Arctium lappa</name>
    <name type="common">Greater burdock</name>
    <name type="synonym">Lappa major</name>
    <dbReference type="NCBI Taxonomy" id="4217"/>
    <lineage>
        <taxon>Eukaryota</taxon>
        <taxon>Viridiplantae</taxon>
        <taxon>Streptophyta</taxon>
        <taxon>Embryophyta</taxon>
        <taxon>Tracheophyta</taxon>
        <taxon>Spermatophyta</taxon>
        <taxon>Magnoliopsida</taxon>
        <taxon>eudicotyledons</taxon>
        <taxon>Gunneridae</taxon>
        <taxon>Pentapetalae</taxon>
        <taxon>asterids</taxon>
        <taxon>campanulids</taxon>
        <taxon>Asterales</taxon>
        <taxon>Asteraceae</taxon>
        <taxon>Carduoideae</taxon>
        <taxon>Cardueae</taxon>
        <taxon>Arctiinae</taxon>
        <taxon>Arctium</taxon>
    </lineage>
</organism>
<name>A0ACB9DI33_ARCLA</name>
<keyword evidence="2" id="KW-1185">Reference proteome</keyword>
<reference evidence="2" key="1">
    <citation type="journal article" date="2022" name="Mol. Ecol. Resour.">
        <title>The genomes of chicory, endive, great burdock and yacon provide insights into Asteraceae palaeo-polyploidization history and plant inulin production.</title>
        <authorList>
            <person name="Fan W."/>
            <person name="Wang S."/>
            <person name="Wang H."/>
            <person name="Wang A."/>
            <person name="Jiang F."/>
            <person name="Liu H."/>
            <person name="Zhao H."/>
            <person name="Xu D."/>
            <person name="Zhang Y."/>
        </authorList>
    </citation>
    <scope>NUCLEOTIDE SEQUENCE [LARGE SCALE GENOMIC DNA]</scope>
    <source>
        <strain evidence="2">cv. Niubang</strain>
    </source>
</reference>